<evidence type="ECO:0000256" key="1">
    <source>
        <dbReference type="SAM" id="MobiDB-lite"/>
    </source>
</evidence>
<protein>
    <submittedName>
        <fullName evidence="3">Uncharacterized protein</fullName>
    </submittedName>
</protein>
<evidence type="ECO:0000313" key="4">
    <source>
        <dbReference type="Proteomes" id="UP001164459"/>
    </source>
</evidence>
<keyword evidence="4" id="KW-1185">Reference proteome</keyword>
<gene>
    <name evidence="3" type="ORF">O0S08_36850</name>
</gene>
<dbReference type="Proteomes" id="UP001164459">
    <property type="component" value="Chromosome"/>
</dbReference>
<evidence type="ECO:0000256" key="2">
    <source>
        <dbReference type="SAM" id="SignalP"/>
    </source>
</evidence>
<proteinExistence type="predicted"/>
<name>A0ABY7GXS7_9BACT</name>
<feature type="region of interest" description="Disordered" evidence="1">
    <location>
        <begin position="30"/>
        <end position="99"/>
    </location>
</feature>
<organism evidence="3 4">
    <name type="scientific">Nannocystis punicea</name>
    <dbReference type="NCBI Taxonomy" id="2995304"/>
    <lineage>
        <taxon>Bacteria</taxon>
        <taxon>Pseudomonadati</taxon>
        <taxon>Myxococcota</taxon>
        <taxon>Polyangia</taxon>
        <taxon>Nannocystales</taxon>
        <taxon>Nannocystaceae</taxon>
        <taxon>Nannocystis</taxon>
    </lineage>
</organism>
<feature type="compositionally biased region" description="Low complexity" evidence="1">
    <location>
        <begin position="36"/>
        <end position="76"/>
    </location>
</feature>
<dbReference type="EMBL" id="CP114040">
    <property type="protein sequence ID" value="WAS91785.1"/>
    <property type="molecule type" value="Genomic_DNA"/>
</dbReference>
<sequence length="310" mass="32308">MNFFTRISLSIPAIVLVALVAPGCVLHTKVGANPVDGSDTDGSSSSDPGETETGAGETETGASETETSAGETETGGPAPTDSATTGFSPSACEAPDPAAQASVTIDFGDWPIDVDTYPEEKHISAGDCAVQSVADGGGTIDIALRCSEGELVDMPIALRVTGPADFIVEVVVGDAVELAAFWKGDGIDIVGGSWFTLRGANKSLLLAGLDLDVADRPQANLAPLTIEVDDNICEPLCEPDCANPNADLVERLGLVFTHEGGPSFELLDENRGQLLAGGERYDIVVGQAEIWTCINCGPRYRWIVRQADQE</sequence>
<reference evidence="3" key="1">
    <citation type="submission" date="2022-11" db="EMBL/GenBank/DDBJ databases">
        <title>Minimal conservation of predation-associated metabolite biosynthetic gene clusters underscores biosynthetic potential of Myxococcota including descriptions for ten novel species: Archangium lansinium sp. nov., Myxococcus landrumus sp. nov., Nannocystis bai.</title>
        <authorList>
            <person name="Ahearne A."/>
            <person name="Stevens C."/>
            <person name="Dowd S."/>
        </authorList>
    </citation>
    <scope>NUCLEOTIDE SEQUENCE</scope>
    <source>
        <strain evidence="3">Fl3</strain>
    </source>
</reference>
<accession>A0ABY7GXS7</accession>
<feature type="chain" id="PRO_5046526408" evidence="2">
    <location>
        <begin position="21"/>
        <end position="310"/>
    </location>
</feature>
<keyword evidence="2" id="KW-0732">Signal</keyword>
<evidence type="ECO:0000313" key="3">
    <source>
        <dbReference type="EMBL" id="WAS91785.1"/>
    </source>
</evidence>
<dbReference type="RefSeq" id="WP_269034147.1">
    <property type="nucleotide sequence ID" value="NZ_CP114040.1"/>
</dbReference>
<feature type="signal peptide" evidence="2">
    <location>
        <begin position="1"/>
        <end position="20"/>
    </location>
</feature>